<dbReference type="AlphaFoldDB" id="A0A0C3D408"/>
<evidence type="ECO:0000313" key="1">
    <source>
        <dbReference type="EMBL" id="KIM55525.1"/>
    </source>
</evidence>
<dbReference type="Proteomes" id="UP000053989">
    <property type="component" value="Unassembled WGS sequence"/>
</dbReference>
<proteinExistence type="predicted"/>
<reference evidence="1 2" key="1">
    <citation type="submission" date="2014-04" db="EMBL/GenBank/DDBJ databases">
        <authorList>
            <consortium name="DOE Joint Genome Institute"/>
            <person name="Kuo A."/>
            <person name="Kohler A."/>
            <person name="Nagy L.G."/>
            <person name="Floudas D."/>
            <person name="Copeland A."/>
            <person name="Barry K.W."/>
            <person name="Cichocki N."/>
            <person name="Veneault-Fourrey C."/>
            <person name="LaButti K."/>
            <person name="Lindquist E.A."/>
            <person name="Lipzen A."/>
            <person name="Lundell T."/>
            <person name="Morin E."/>
            <person name="Murat C."/>
            <person name="Sun H."/>
            <person name="Tunlid A."/>
            <person name="Henrissat B."/>
            <person name="Grigoriev I.V."/>
            <person name="Hibbett D.S."/>
            <person name="Martin F."/>
            <person name="Nordberg H.P."/>
            <person name="Cantor M.N."/>
            <person name="Hua S.X."/>
        </authorList>
    </citation>
    <scope>NUCLEOTIDE SEQUENCE [LARGE SCALE GENOMIC DNA]</scope>
    <source>
        <strain evidence="1 2">Foug A</strain>
    </source>
</reference>
<protein>
    <submittedName>
        <fullName evidence="1">Uncharacterized protein</fullName>
    </submittedName>
</protein>
<feature type="non-terminal residue" evidence="1">
    <location>
        <position position="1"/>
    </location>
</feature>
<reference evidence="2" key="2">
    <citation type="submission" date="2015-01" db="EMBL/GenBank/DDBJ databases">
        <title>Evolutionary Origins and Diversification of the Mycorrhizal Mutualists.</title>
        <authorList>
            <consortium name="DOE Joint Genome Institute"/>
            <consortium name="Mycorrhizal Genomics Consortium"/>
            <person name="Kohler A."/>
            <person name="Kuo A."/>
            <person name="Nagy L.G."/>
            <person name="Floudas D."/>
            <person name="Copeland A."/>
            <person name="Barry K.W."/>
            <person name="Cichocki N."/>
            <person name="Veneault-Fourrey C."/>
            <person name="LaButti K."/>
            <person name="Lindquist E.A."/>
            <person name="Lipzen A."/>
            <person name="Lundell T."/>
            <person name="Morin E."/>
            <person name="Murat C."/>
            <person name="Riley R."/>
            <person name="Ohm R."/>
            <person name="Sun H."/>
            <person name="Tunlid A."/>
            <person name="Henrissat B."/>
            <person name="Grigoriev I.V."/>
            <person name="Hibbett D.S."/>
            <person name="Martin F."/>
        </authorList>
    </citation>
    <scope>NUCLEOTIDE SEQUENCE [LARGE SCALE GENOMIC DNA]</scope>
    <source>
        <strain evidence="2">Foug A</strain>
    </source>
</reference>
<keyword evidence="2" id="KW-1185">Reference proteome</keyword>
<dbReference type="EMBL" id="KN822133">
    <property type="protein sequence ID" value="KIM55525.1"/>
    <property type="molecule type" value="Genomic_DNA"/>
</dbReference>
<organism evidence="1 2">
    <name type="scientific">Scleroderma citrinum Foug A</name>
    <dbReference type="NCBI Taxonomy" id="1036808"/>
    <lineage>
        <taxon>Eukaryota</taxon>
        <taxon>Fungi</taxon>
        <taxon>Dikarya</taxon>
        <taxon>Basidiomycota</taxon>
        <taxon>Agaricomycotina</taxon>
        <taxon>Agaricomycetes</taxon>
        <taxon>Agaricomycetidae</taxon>
        <taxon>Boletales</taxon>
        <taxon>Sclerodermatineae</taxon>
        <taxon>Sclerodermataceae</taxon>
        <taxon>Scleroderma</taxon>
    </lineage>
</organism>
<dbReference type="HOGENOM" id="CLU_069664_2_0_1"/>
<gene>
    <name evidence="1" type="ORF">SCLCIDRAFT_39479</name>
</gene>
<name>A0A0C3D408_9AGAM</name>
<dbReference type="InParanoid" id="A0A0C3D408"/>
<evidence type="ECO:0000313" key="2">
    <source>
        <dbReference type="Proteomes" id="UP000053989"/>
    </source>
</evidence>
<sequence>THASHEKVWFWTKKDYNDWMDSPEAQNSNHGLYAYMEEENGEVLDSEKLGNMWKSLRAAWADLTQRNLAPDTWGKASTMAWNFVHSTMERTYPLLKLAEGGWKLETLCTNLYSSWRQS</sequence>
<accession>A0A0C3D408</accession>
<dbReference type="STRING" id="1036808.A0A0C3D408"/>
<feature type="non-terminal residue" evidence="1">
    <location>
        <position position="118"/>
    </location>
</feature>
<dbReference type="OrthoDB" id="2681506at2759"/>